<dbReference type="PROSITE" id="PS50089">
    <property type="entry name" value="ZF_RING_2"/>
    <property type="match status" value="1"/>
</dbReference>
<dbReference type="InterPro" id="IPR001607">
    <property type="entry name" value="Znf_UBP"/>
</dbReference>
<keyword evidence="2" id="KW-0175">Coiled coil</keyword>
<evidence type="ECO:0000256" key="2">
    <source>
        <dbReference type="SAM" id="Coils"/>
    </source>
</evidence>
<organism evidence="5 6">
    <name type="scientific">Cyclospora cayetanensis</name>
    <dbReference type="NCBI Taxonomy" id="88456"/>
    <lineage>
        <taxon>Eukaryota</taxon>
        <taxon>Sar</taxon>
        <taxon>Alveolata</taxon>
        <taxon>Apicomplexa</taxon>
        <taxon>Conoidasida</taxon>
        <taxon>Coccidia</taxon>
        <taxon>Eucoccidiorida</taxon>
        <taxon>Eimeriorina</taxon>
        <taxon>Eimeriidae</taxon>
        <taxon>Cyclospora</taxon>
    </lineage>
</organism>
<proteinExistence type="predicted"/>
<dbReference type="VEuPathDB" id="ToxoDB:cyc_05621"/>
<evidence type="ECO:0000256" key="3">
    <source>
        <dbReference type="SAM" id="MobiDB-lite"/>
    </source>
</evidence>
<evidence type="ECO:0000259" key="4">
    <source>
        <dbReference type="PROSITE" id="PS50089"/>
    </source>
</evidence>
<dbReference type="PANTHER" id="PTHR24007">
    <property type="entry name" value="BRCA1-ASSOCIATED PROTEIN"/>
    <property type="match status" value="1"/>
</dbReference>
<dbReference type="PANTHER" id="PTHR24007:SF7">
    <property type="entry name" value="BRCA1-ASSOCIATED PROTEIN"/>
    <property type="match status" value="1"/>
</dbReference>
<dbReference type="SUPFAM" id="SSF57850">
    <property type="entry name" value="RING/U-box"/>
    <property type="match status" value="2"/>
</dbReference>
<dbReference type="InterPro" id="IPR001841">
    <property type="entry name" value="Znf_RING"/>
</dbReference>
<dbReference type="AlphaFoldDB" id="A0A1D3D1K3"/>
<name>A0A1D3D1K3_9EIME</name>
<dbReference type="GO" id="GO:0005737">
    <property type="term" value="C:cytoplasm"/>
    <property type="evidence" value="ECO:0007669"/>
    <property type="project" value="TreeGrafter"/>
</dbReference>
<dbReference type="EMBL" id="JROU02001134">
    <property type="protein sequence ID" value="OEH77320.1"/>
    <property type="molecule type" value="Genomic_DNA"/>
</dbReference>
<feature type="region of interest" description="Disordered" evidence="3">
    <location>
        <begin position="346"/>
        <end position="365"/>
    </location>
</feature>
<dbReference type="Pfam" id="PF02148">
    <property type="entry name" value="zf-UBP"/>
    <property type="match status" value="1"/>
</dbReference>
<dbReference type="GO" id="GO:0007265">
    <property type="term" value="P:Ras protein signal transduction"/>
    <property type="evidence" value="ECO:0007669"/>
    <property type="project" value="TreeGrafter"/>
</dbReference>
<evidence type="ECO:0000313" key="6">
    <source>
        <dbReference type="Proteomes" id="UP000095192"/>
    </source>
</evidence>
<dbReference type="GO" id="GO:0061630">
    <property type="term" value="F:ubiquitin protein ligase activity"/>
    <property type="evidence" value="ECO:0007669"/>
    <property type="project" value="TreeGrafter"/>
</dbReference>
<dbReference type="VEuPathDB" id="ToxoDB:LOC113147357"/>
<evidence type="ECO:0000313" key="5">
    <source>
        <dbReference type="EMBL" id="OEH77320.1"/>
    </source>
</evidence>
<feature type="region of interest" description="Disordered" evidence="3">
    <location>
        <begin position="168"/>
        <end position="187"/>
    </location>
</feature>
<dbReference type="InParanoid" id="A0A1D3D1K3"/>
<keyword evidence="6" id="KW-1185">Reference proteome</keyword>
<reference evidence="5 6" key="1">
    <citation type="journal article" date="2016" name="BMC Genomics">
        <title>Comparative genomics reveals Cyclospora cayetanensis possesses coccidia-like metabolism and invasion components but unique surface antigens.</title>
        <authorList>
            <person name="Liu S."/>
            <person name="Wang L."/>
            <person name="Zheng H."/>
            <person name="Xu Z."/>
            <person name="Roellig D.M."/>
            <person name="Li N."/>
            <person name="Frace M.A."/>
            <person name="Tang K."/>
            <person name="Arrowood M.J."/>
            <person name="Moss D.M."/>
            <person name="Zhang L."/>
            <person name="Feng Y."/>
            <person name="Xiao L."/>
        </authorList>
    </citation>
    <scope>NUCLEOTIDE SEQUENCE [LARGE SCALE GENOMIC DNA]</scope>
    <source>
        <strain evidence="5 6">CHN_HEN01</strain>
    </source>
</reference>
<comment type="caution">
    <text evidence="5">The sequence shown here is derived from an EMBL/GenBank/DDBJ whole genome shotgun (WGS) entry which is preliminary data.</text>
</comment>
<keyword evidence="1" id="KW-0863">Zinc-finger</keyword>
<gene>
    <name evidence="5" type="ORF">cyc_05621</name>
</gene>
<evidence type="ECO:0000256" key="1">
    <source>
        <dbReference type="PROSITE-ProRule" id="PRU00175"/>
    </source>
</evidence>
<keyword evidence="1" id="KW-0479">Metal-binding</keyword>
<dbReference type="Gene3D" id="3.30.40.10">
    <property type="entry name" value="Zinc/RING finger domain, C3HC4 (zinc finger)"/>
    <property type="match status" value="1"/>
</dbReference>
<dbReference type="GO" id="GO:0008270">
    <property type="term" value="F:zinc ion binding"/>
    <property type="evidence" value="ECO:0007669"/>
    <property type="project" value="UniProtKB-KW"/>
</dbReference>
<protein>
    <submittedName>
        <fullName evidence="5">Brca1-associated protein</fullName>
    </submittedName>
</protein>
<sequence>MPLAVLCGHSFHVSCLRKWRDVSCPVCRYQQHPLQPSCCSVCGETEGIMVCLVCGFSGCGGPQRGASQTPSPVGDTVPVFQEAANAGASAAVHGEGGPQRELRKTCHAFSHFLEMSHAHALESASNRVYDFELGYFVDSLIPKGEKTKVLQELAAGIVEANPQCEALRAPSDSGAIPPVTSEGPPTKGGWVSEFNQLLAASLESQELYYKKKIKETERNLSVPIEVWKPQFDGGEWKETVAALEAKLQLSRSDTSSLESEEWRLKEQQRRLRERLPSLRRNYDSLCKEAAEHRESQRSQEETEAARIAALQSRIAELKQEEQDLTFHLSAARRLAGSQDIREGLMLIGQRDGGSRTYRSRRGRQS</sequence>
<dbReference type="GO" id="GO:0016567">
    <property type="term" value="P:protein ubiquitination"/>
    <property type="evidence" value="ECO:0007669"/>
    <property type="project" value="TreeGrafter"/>
</dbReference>
<accession>A0A1D3D1K3</accession>
<keyword evidence="1" id="KW-0862">Zinc</keyword>
<feature type="coiled-coil region" evidence="2">
    <location>
        <begin position="300"/>
        <end position="327"/>
    </location>
</feature>
<dbReference type="InterPro" id="IPR013083">
    <property type="entry name" value="Znf_RING/FYVE/PHD"/>
</dbReference>
<feature type="domain" description="RING-type" evidence="4">
    <location>
        <begin position="7"/>
        <end position="28"/>
    </location>
</feature>
<dbReference type="Proteomes" id="UP000095192">
    <property type="component" value="Unassembled WGS sequence"/>
</dbReference>